<accession>A0A7R9YCK5</accession>
<feature type="transmembrane region" description="Helical" evidence="1">
    <location>
        <begin position="34"/>
        <end position="55"/>
    </location>
</feature>
<keyword evidence="1" id="KW-0812">Transmembrane</keyword>
<name>A0A7R9YCK5_9STRA</name>
<evidence type="ECO:0000313" key="2">
    <source>
        <dbReference type="EMBL" id="CAD8258662.1"/>
    </source>
</evidence>
<dbReference type="AlphaFoldDB" id="A0A7R9YCK5"/>
<proteinExistence type="predicted"/>
<dbReference type="EMBL" id="HBEA01010652">
    <property type="protein sequence ID" value="CAD8258662.1"/>
    <property type="molecule type" value="Transcribed_RNA"/>
</dbReference>
<feature type="transmembrane region" description="Helical" evidence="1">
    <location>
        <begin position="67"/>
        <end position="86"/>
    </location>
</feature>
<evidence type="ECO:0008006" key="3">
    <source>
        <dbReference type="Google" id="ProtNLM"/>
    </source>
</evidence>
<protein>
    <recommendedName>
        <fullName evidence="3">Transmembrane protein 218</fullName>
    </recommendedName>
</protein>
<sequence length="147" mass="15611">MATPLSKKGTKRGYDPRRPRTFVFPQRAKDPNQILGVGIGTFLVITFFGVAMLIFGTGLAGGKPFTGLLTGAVLFTLVTTLLVVAPRESRFVETEEENAEYSNLPLARGFLLILMALSCLAAVGGVCIHHAAKPLAVDTASAGDGYR</sequence>
<reference evidence="2" key="1">
    <citation type="submission" date="2021-01" db="EMBL/GenBank/DDBJ databases">
        <authorList>
            <person name="Corre E."/>
            <person name="Pelletier E."/>
            <person name="Niang G."/>
            <person name="Scheremetjew M."/>
            <person name="Finn R."/>
            <person name="Kale V."/>
            <person name="Holt S."/>
            <person name="Cochrane G."/>
            <person name="Meng A."/>
            <person name="Brown T."/>
            <person name="Cohen L."/>
        </authorList>
    </citation>
    <scope>NUCLEOTIDE SEQUENCE</scope>
    <source>
        <strain evidence="2">CCMP2078</strain>
    </source>
</reference>
<feature type="transmembrane region" description="Helical" evidence="1">
    <location>
        <begin position="106"/>
        <end position="128"/>
    </location>
</feature>
<keyword evidence="1" id="KW-0472">Membrane</keyword>
<keyword evidence="1" id="KW-1133">Transmembrane helix</keyword>
<organism evidence="2">
    <name type="scientific">Pinguiococcus pyrenoidosus</name>
    <dbReference type="NCBI Taxonomy" id="172671"/>
    <lineage>
        <taxon>Eukaryota</taxon>
        <taxon>Sar</taxon>
        <taxon>Stramenopiles</taxon>
        <taxon>Ochrophyta</taxon>
        <taxon>Pinguiophyceae</taxon>
        <taxon>Pinguiochrysidales</taxon>
        <taxon>Pinguiochrysidaceae</taxon>
        <taxon>Pinguiococcus</taxon>
    </lineage>
</organism>
<gene>
    <name evidence="2" type="ORF">PPYR1160_LOCUS8163</name>
</gene>
<evidence type="ECO:0000256" key="1">
    <source>
        <dbReference type="SAM" id="Phobius"/>
    </source>
</evidence>